<dbReference type="GO" id="GO:0000156">
    <property type="term" value="F:phosphorelay response regulator activity"/>
    <property type="evidence" value="ECO:0007669"/>
    <property type="project" value="TreeGrafter"/>
</dbReference>
<dbReference type="InterPro" id="IPR013515">
    <property type="entry name" value="Phytochrome_cen-reg"/>
</dbReference>
<dbReference type="InterPro" id="IPR003018">
    <property type="entry name" value="GAF"/>
</dbReference>
<dbReference type="Pfam" id="PF02518">
    <property type="entry name" value="HATPase_c"/>
    <property type="match status" value="1"/>
</dbReference>
<dbReference type="SMART" id="SM00388">
    <property type="entry name" value="HisKA"/>
    <property type="match status" value="1"/>
</dbReference>
<keyword evidence="6" id="KW-0716">Sensory transduction</keyword>
<keyword evidence="9" id="KW-0157">Chromophore</keyword>
<dbReference type="Proteomes" id="UP000183945">
    <property type="component" value="Unassembled WGS sequence"/>
</dbReference>
<evidence type="ECO:0000256" key="2">
    <source>
        <dbReference type="ARBA" id="ARBA00006402"/>
    </source>
</evidence>
<dbReference type="CDD" id="cd00082">
    <property type="entry name" value="HisKA"/>
    <property type="match status" value="1"/>
</dbReference>
<dbReference type="AlphaFoldDB" id="A0A1M5FMB1"/>
<organism evidence="13 14">
    <name type="scientific">Salegentibacter echinorum</name>
    <dbReference type="NCBI Taxonomy" id="1073325"/>
    <lineage>
        <taxon>Bacteria</taxon>
        <taxon>Pseudomonadati</taxon>
        <taxon>Bacteroidota</taxon>
        <taxon>Flavobacteriia</taxon>
        <taxon>Flavobacteriales</taxon>
        <taxon>Flavobacteriaceae</taxon>
        <taxon>Salegentibacter</taxon>
    </lineage>
</organism>
<evidence type="ECO:0000313" key="13">
    <source>
        <dbReference type="EMBL" id="SHF92302.1"/>
    </source>
</evidence>
<dbReference type="GO" id="GO:0009881">
    <property type="term" value="F:photoreceptor activity"/>
    <property type="evidence" value="ECO:0007669"/>
    <property type="project" value="UniProtKB-KW"/>
</dbReference>
<keyword evidence="5" id="KW-0597">Phosphoprotein</keyword>
<keyword evidence="8 13" id="KW-0418">Kinase</keyword>
<comment type="similarity">
    <text evidence="2">In the N-terminal section; belongs to the phytochrome family.</text>
</comment>
<accession>A0A1M5FMB1</accession>
<protein>
    <recommendedName>
        <fullName evidence="3">histidine kinase</fullName>
        <ecNumber evidence="3">2.7.13.3</ecNumber>
    </recommendedName>
</protein>
<evidence type="ECO:0000256" key="7">
    <source>
        <dbReference type="ARBA" id="ARBA00022679"/>
    </source>
</evidence>
<dbReference type="OrthoDB" id="9766459at2"/>
<gene>
    <name evidence="13" type="ORF">SAMN05444483_103245</name>
</gene>
<dbReference type="SMART" id="SM00387">
    <property type="entry name" value="HATPase_c"/>
    <property type="match status" value="1"/>
</dbReference>
<dbReference type="Pfam" id="PF00512">
    <property type="entry name" value="HisKA"/>
    <property type="match status" value="1"/>
</dbReference>
<dbReference type="PROSITE" id="PS50109">
    <property type="entry name" value="HIS_KIN"/>
    <property type="match status" value="1"/>
</dbReference>
<dbReference type="Gene3D" id="3.30.450.270">
    <property type="match status" value="1"/>
</dbReference>
<evidence type="ECO:0000256" key="5">
    <source>
        <dbReference type="ARBA" id="ARBA00022553"/>
    </source>
</evidence>
<dbReference type="SUPFAM" id="SSF55785">
    <property type="entry name" value="PYP-like sensor domain (PAS domain)"/>
    <property type="match status" value="1"/>
</dbReference>
<sequence length="742" mass="84406">MLDNTYYPDKVDISNCEKEPIHLIGKAQAHGVILAVDPTSLKILQASENTANFLGIAHSELLNKDISLVVGEKYRANLAEANNTDEVFKASEIEINNHRFVLLPHKAKDTLIIDFEVLGKDRDSLFFQQQLTSIITGLDSVTNIQNLCREAVKLTRDIFGYDRVMIYRFDEEWNGEVFAEEKKQSLESWLGLHYPASDIPSQSRNLFLEHKVRIISNVNYTPVPITPQLSPTTNKPLDLSRSELRGVSPIHIEYLQNMGVGASLTVALIANGKLWGLLACHHYSAKFINYYQRETCKFLGQVFSNKLALLETRNFNNKLRESEILRDKIREKFTSENTLFSALTSGKTRFVDLIDCGGGALFYENKLTLTGKTPAEADVHKILDFVANKQKTLFFSKSLKKQFPEAEKFKKTASGILAMNIGRGKTNFIIWFRPAVSETVNWGGNPNKKVFYNQEKQRLSPRKSFQKWSEKLDGVASTWQDYELETAKAFSENINQFILQQQKDEISRLNANLITANKDLELFSYGISHDLKSPLRAVKGYAQMLQEDFTEEIPAGAVNLIQTIYTSGEKMELLIEHMLDFAKITGGELQKRNLDLESLLKEIITDFNIENNYPKTVIDIESNLPAMFGDRDMLYQVWLNLLENALKYSQKSEKPNILIGVVSNQKVQQKNRKPIYYIKDNGIGVSEESSQEVFQLFRRFSPGEYKGTGIGLALVKRVIEKHAGEIWVESNLGKGSTFFFHL</sequence>
<dbReference type="InterPro" id="IPR050351">
    <property type="entry name" value="BphY/WalK/GraS-like"/>
</dbReference>
<dbReference type="SUPFAM" id="SSF47384">
    <property type="entry name" value="Homodimeric domain of signal transducing histidine kinase"/>
    <property type="match status" value="1"/>
</dbReference>
<dbReference type="InterPro" id="IPR016132">
    <property type="entry name" value="Phyto_chromo_attachment"/>
</dbReference>
<dbReference type="GO" id="GO:0009584">
    <property type="term" value="P:detection of visible light"/>
    <property type="evidence" value="ECO:0007669"/>
    <property type="project" value="InterPro"/>
</dbReference>
<dbReference type="PRINTS" id="PR01033">
    <property type="entry name" value="PHYTOCHROME"/>
</dbReference>
<reference evidence="14" key="1">
    <citation type="submission" date="2016-11" db="EMBL/GenBank/DDBJ databases">
        <authorList>
            <person name="Varghese N."/>
            <person name="Submissions S."/>
        </authorList>
    </citation>
    <scope>NUCLEOTIDE SEQUENCE [LARGE SCALE GENOMIC DNA]</scope>
    <source>
        <strain evidence="14">DSM 24579</strain>
    </source>
</reference>
<evidence type="ECO:0000256" key="6">
    <source>
        <dbReference type="ARBA" id="ARBA00022606"/>
    </source>
</evidence>
<dbReference type="PANTHER" id="PTHR42878:SF15">
    <property type="entry name" value="BACTERIOPHYTOCHROME"/>
    <property type="match status" value="1"/>
</dbReference>
<dbReference type="GO" id="GO:0006355">
    <property type="term" value="P:regulation of DNA-templated transcription"/>
    <property type="evidence" value="ECO:0007669"/>
    <property type="project" value="InterPro"/>
</dbReference>
<dbReference type="SUPFAM" id="SSF55781">
    <property type="entry name" value="GAF domain-like"/>
    <property type="match status" value="2"/>
</dbReference>
<evidence type="ECO:0000256" key="1">
    <source>
        <dbReference type="ARBA" id="ARBA00000085"/>
    </source>
</evidence>
<evidence type="ECO:0000256" key="10">
    <source>
        <dbReference type="ARBA" id="ARBA00023170"/>
    </source>
</evidence>
<dbReference type="RefSeq" id="WP_072878213.1">
    <property type="nucleotide sequence ID" value="NZ_FQVT01000003.1"/>
</dbReference>
<dbReference type="GO" id="GO:0000155">
    <property type="term" value="F:phosphorelay sensor kinase activity"/>
    <property type="evidence" value="ECO:0007669"/>
    <property type="project" value="InterPro"/>
</dbReference>
<evidence type="ECO:0000256" key="4">
    <source>
        <dbReference type="ARBA" id="ARBA00022543"/>
    </source>
</evidence>
<dbReference type="Gene3D" id="3.30.565.10">
    <property type="entry name" value="Histidine kinase-like ATPase, C-terminal domain"/>
    <property type="match status" value="1"/>
</dbReference>
<dbReference type="FunFam" id="3.30.565.10:FF:000006">
    <property type="entry name" value="Sensor histidine kinase WalK"/>
    <property type="match status" value="1"/>
</dbReference>
<evidence type="ECO:0000313" key="14">
    <source>
        <dbReference type="Proteomes" id="UP000183945"/>
    </source>
</evidence>
<keyword evidence="10" id="KW-0675">Receptor</keyword>
<keyword evidence="14" id="KW-1185">Reference proteome</keyword>
<dbReference type="EMBL" id="FQVT01000003">
    <property type="protein sequence ID" value="SHF92302.1"/>
    <property type="molecule type" value="Genomic_DNA"/>
</dbReference>
<dbReference type="InterPro" id="IPR003594">
    <property type="entry name" value="HATPase_dom"/>
</dbReference>
<dbReference type="Pfam" id="PF00360">
    <property type="entry name" value="PHY"/>
    <property type="match status" value="1"/>
</dbReference>
<evidence type="ECO:0000259" key="12">
    <source>
        <dbReference type="PROSITE" id="PS50109"/>
    </source>
</evidence>
<dbReference type="Gene3D" id="1.10.287.130">
    <property type="match status" value="1"/>
</dbReference>
<dbReference type="Pfam" id="PF01590">
    <property type="entry name" value="GAF"/>
    <property type="match status" value="1"/>
</dbReference>
<feature type="domain" description="Phytochrome chromophore attachment site" evidence="11">
    <location>
        <begin position="143"/>
        <end position="301"/>
    </location>
</feature>
<dbReference type="GO" id="GO:0007234">
    <property type="term" value="P:osmosensory signaling via phosphorelay pathway"/>
    <property type="evidence" value="ECO:0007669"/>
    <property type="project" value="TreeGrafter"/>
</dbReference>
<dbReference type="SUPFAM" id="SSF55874">
    <property type="entry name" value="ATPase domain of HSP90 chaperone/DNA topoisomerase II/histidine kinase"/>
    <property type="match status" value="1"/>
</dbReference>
<dbReference type="EC" id="2.7.13.3" evidence="3"/>
<dbReference type="Gene3D" id="3.30.450.40">
    <property type="match status" value="1"/>
</dbReference>
<dbReference type="PANTHER" id="PTHR42878">
    <property type="entry name" value="TWO-COMPONENT HISTIDINE KINASE"/>
    <property type="match status" value="1"/>
</dbReference>
<dbReference type="Gene3D" id="3.30.450.20">
    <property type="entry name" value="PAS domain"/>
    <property type="match status" value="1"/>
</dbReference>
<dbReference type="InterPro" id="IPR036890">
    <property type="entry name" value="HATPase_C_sf"/>
</dbReference>
<feature type="domain" description="Histidine kinase" evidence="12">
    <location>
        <begin position="526"/>
        <end position="742"/>
    </location>
</feature>
<evidence type="ECO:0000259" key="11">
    <source>
        <dbReference type="PROSITE" id="PS50046"/>
    </source>
</evidence>
<evidence type="ECO:0000256" key="3">
    <source>
        <dbReference type="ARBA" id="ARBA00012438"/>
    </source>
</evidence>
<dbReference type="InterPro" id="IPR013654">
    <property type="entry name" value="PAS_2"/>
</dbReference>
<dbReference type="STRING" id="1073325.SAMN05444483_103245"/>
<dbReference type="SMART" id="SM00065">
    <property type="entry name" value="GAF"/>
    <property type="match status" value="1"/>
</dbReference>
<dbReference type="InterPro" id="IPR043150">
    <property type="entry name" value="Phytochrome_PHY_sf"/>
</dbReference>
<keyword evidence="4" id="KW-0600">Photoreceptor protein</keyword>
<proteinExistence type="inferred from homology"/>
<dbReference type="InterPro" id="IPR035965">
    <property type="entry name" value="PAS-like_dom_sf"/>
</dbReference>
<evidence type="ECO:0000256" key="8">
    <source>
        <dbReference type="ARBA" id="ARBA00022777"/>
    </source>
</evidence>
<dbReference type="InterPro" id="IPR001294">
    <property type="entry name" value="Phytochrome"/>
</dbReference>
<comment type="catalytic activity">
    <reaction evidence="1">
        <text>ATP + protein L-histidine = ADP + protein N-phospho-L-histidine.</text>
        <dbReference type="EC" id="2.7.13.3"/>
    </reaction>
</comment>
<dbReference type="InterPro" id="IPR005467">
    <property type="entry name" value="His_kinase_dom"/>
</dbReference>
<dbReference type="GO" id="GO:0030295">
    <property type="term" value="F:protein kinase activator activity"/>
    <property type="evidence" value="ECO:0007669"/>
    <property type="project" value="TreeGrafter"/>
</dbReference>
<dbReference type="Pfam" id="PF08446">
    <property type="entry name" value="PAS_2"/>
    <property type="match status" value="1"/>
</dbReference>
<dbReference type="PROSITE" id="PS50046">
    <property type="entry name" value="PHYTOCHROME_2"/>
    <property type="match status" value="1"/>
</dbReference>
<dbReference type="InterPro" id="IPR036097">
    <property type="entry name" value="HisK_dim/P_sf"/>
</dbReference>
<keyword evidence="7" id="KW-0808">Transferase</keyword>
<evidence type="ECO:0000256" key="9">
    <source>
        <dbReference type="ARBA" id="ARBA00022991"/>
    </source>
</evidence>
<dbReference type="InterPro" id="IPR029016">
    <property type="entry name" value="GAF-like_dom_sf"/>
</dbReference>
<name>A0A1M5FMB1_SALEC</name>
<dbReference type="InterPro" id="IPR003661">
    <property type="entry name" value="HisK_dim/P_dom"/>
</dbReference>